<reference evidence="2 3" key="1">
    <citation type="submission" date="2019-04" db="EMBL/GenBank/DDBJ databases">
        <title>Draft, Whole-Genome Sequence of the Anthracene-degrading Mycobacterium frederiksbergense LB501T, Isolated from a Polycyclic Aromatic Hydrocarbon (PAH)-Contaminated Soil.</title>
        <authorList>
            <person name="Augelletti F."/>
        </authorList>
    </citation>
    <scope>NUCLEOTIDE SEQUENCE [LARGE SCALE GENOMIC DNA]</scope>
    <source>
        <strain evidence="2 3">LB 501T</strain>
        <plasmid evidence="2 3">unnamed2</plasmid>
    </source>
</reference>
<keyword evidence="2" id="KW-0614">Plasmid</keyword>
<organism evidence="2 3">
    <name type="scientific">Mycolicibacterium frederiksbergense</name>
    <dbReference type="NCBI Taxonomy" id="117567"/>
    <lineage>
        <taxon>Bacteria</taxon>
        <taxon>Bacillati</taxon>
        <taxon>Actinomycetota</taxon>
        <taxon>Actinomycetes</taxon>
        <taxon>Mycobacteriales</taxon>
        <taxon>Mycobacteriaceae</taxon>
        <taxon>Mycolicibacterium</taxon>
    </lineage>
</organism>
<feature type="compositionally biased region" description="Basic and acidic residues" evidence="1">
    <location>
        <begin position="548"/>
        <end position="563"/>
    </location>
</feature>
<feature type="compositionally biased region" description="Pro residues" evidence="1">
    <location>
        <begin position="296"/>
        <end position="305"/>
    </location>
</feature>
<dbReference type="Gene3D" id="1.20.1260.20">
    <property type="entry name" value="PPE superfamily"/>
    <property type="match status" value="1"/>
</dbReference>
<name>A0A6H0RXK9_9MYCO</name>
<dbReference type="EMBL" id="CP038798">
    <property type="protein sequence ID" value="QIV79943.1"/>
    <property type="molecule type" value="Genomic_DNA"/>
</dbReference>
<dbReference type="SUPFAM" id="SSF140459">
    <property type="entry name" value="PE/PPE dimer-like"/>
    <property type="match status" value="1"/>
</dbReference>
<evidence type="ECO:0000313" key="3">
    <source>
        <dbReference type="Proteomes" id="UP000501849"/>
    </source>
</evidence>
<geneLocation type="plasmid" evidence="2 3">
    <name>unnamed2</name>
</geneLocation>
<dbReference type="KEGG" id="mfre:EXE63_02755"/>
<feature type="region of interest" description="Disordered" evidence="1">
    <location>
        <begin position="415"/>
        <end position="563"/>
    </location>
</feature>
<keyword evidence="3" id="KW-1185">Reference proteome</keyword>
<dbReference type="AlphaFoldDB" id="A0A6H0RXK9"/>
<feature type="compositionally biased region" description="Low complexity" evidence="1">
    <location>
        <begin position="353"/>
        <end position="362"/>
    </location>
</feature>
<dbReference type="InterPro" id="IPR038332">
    <property type="entry name" value="PPE_sf"/>
</dbReference>
<sequence>MDLRVDPDGLRADAGALDASAHQSAPAGACQAAAGDSVSAHLASALTAWAQSLHLLHEHAGQQRAAGGVAVGGTAADLAGTDDTNAAAIAGIMQDSAAAAAAAPAAPSAGKFPEVPVPSLPAMPTMAAPMPMTPEQVAAHVHSGPGPQSLRDFASHIRTTLATSVQNAADHVRTTGTSVAEHWVDGHHRAATNIAGHAEWLESDLHPQVLALASAADDAATQTETLIQNTPHPQELSNARQRLNVALANYRASGGANAAQVETLRNDLTTKRAAVMSAFQDFSTAAPPTIGGAAKPPQPAPPIVHAPPTVEAKTLNPHPAPGAGGEDEGPAEGRGHRGNSDNAADDPTSAEHPPIGGATAPTNPTPAGPLPPADPNSASMLANVAGMIMGAGTGAVGQVTHGLGGASPLSALSSLSSLPGMGGGMPQLGNPEMPDSGGGSGSPSDDLGDDFGSGGTTPAGGGGDGGGGGAPMSSSSPAVGPPVGSGLSVGSPATGTSTGAAPTGVGGMGMMPPMMGGMGGKNDEGRKPEERRRIVERPTPNAEPVFGEMRRETRRRRDPDKKN</sequence>
<dbReference type="Proteomes" id="UP000501849">
    <property type="component" value="Plasmid unnamed2"/>
</dbReference>
<proteinExistence type="predicted"/>
<feature type="compositionally biased region" description="Low complexity" evidence="1">
    <location>
        <begin position="471"/>
        <end position="503"/>
    </location>
</feature>
<dbReference type="RefSeq" id="WP_168140671.1">
    <property type="nucleotide sequence ID" value="NZ_CP038798.1"/>
</dbReference>
<feature type="region of interest" description="Disordered" evidence="1">
    <location>
        <begin position="287"/>
        <end position="378"/>
    </location>
</feature>
<evidence type="ECO:0008006" key="4">
    <source>
        <dbReference type="Google" id="ProtNLM"/>
    </source>
</evidence>
<accession>A0A6H0RXK9</accession>
<feature type="compositionally biased region" description="Pro residues" evidence="1">
    <location>
        <begin position="363"/>
        <end position="374"/>
    </location>
</feature>
<evidence type="ECO:0000313" key="2">
    <source>
        <dbReference type="EMBL" id="QIV79943.1"/>
    </source>
</evidence>
<evidence type="ECO:0000256" key="1">
    <source>
        <dbReference type="SAM" id="MobiDB-lite"/>
    </source>
</evidence>
<gene>
    <name evidence="2" type="ORF">EXE63_02755</name>
</gene>
<feature type="compositionally biased region" description="Gly residues" evidence="1">
    <location>
        <begin position="451"/>
        <end position="470"/>
    </location>
</feature>
<protein>
    <recommendedName>
        <fullName evidence="4">PPE family domain-containing protein</fullName>
    </recommendedName>
</protein>
<feature type="compositionally biased region" description="Basic and acidic residues" evidence="1">
    <location>
        <begin position="521"/>
        <end position="536"/>
    </location>
</feature>